<reference evidence="2" key="1">
    <citation type="submission" date="2015-04" db="EMBL/GenBank/DDBJ databases">
        <title>Genome sequence of Mycobacterium arupense GUC1.</title>
        <authorList>
            <person name="Greninger A.L."/>
            <person name="Cunningham G."/>
            <person name="Chiu C.Y."/>
            <person name="Miller S."/>
        </authorList>
    </citation>
    <scope>NUCLEOTIDE SEQUENCE [LARGE SCALE GENOMIC DNA]</scope>
    <source>
        <strain evidence="2">GUC1</strain>
    </source>
</reference>
<dbReference type="EMBL" id="LASW01000029">
    <property type="protein sequence ID" value="KKB99596.1"/>
    <property type="molecule type" value="Genomic_DNA"/>
</dbReference>
<comment type="caution">
    <text evidence="1">The sequence shown here is derived from an EMBL/GenBank/DDBJ whole genome shotgun (WGS) entry which is preliminary data.</text>
</comment>
<dbReference type="Proteomes" id="UP000034416">
    <property type="component" value="Unassembled WGS sequence"/>
</dbReference>
<gene>
    <name evidence="1" type="ORF">WR43_08830</name>
</gene>
<protein>
    <submittedName>
        <fullName evidence="1">Uncharacterized protein</fullName>
    </submittedName>
</protein>
<accession>A0A0F5MY12</accession>
<sequence length="102" mass="10620">MREPGTAWSSVTDSLISALRVVGGNDGHQAAQIVGHDAPHPAKGITSATGKALTERAGTQANRGSVVPLRADFAGRHRDRRCVPRLLGWCCGTVAVVPDQGP</sequence>
<proteinExistence type="predicted"/>
<organism evidence="1 2">
    <name type="scientific">Mycolicibacter arupensis</name>
    <dbReference type="NCBI Taxonomy" id="342002"/>
    <lineage>
        <taxon>Bacteria</taxon>
        <taxon>Bacillati</taxon>
        <taxon>Actinomycetota</taxon>
        <taxon>Actinomycetes</taxon>
        <taxon>Mycobacteriales</taxon>
        <taxon>Mycobacteriaceae</taxon>
        <taxon>Mycolicibacter</taxon>
    </lineage>
</organism>
<evidence type="ECO:0000313" key="1">
    <source>
        <dbReference type="EMBL" id="KKB99596.1"/>
    </source>
</evidence>
<evidence type="ECO:0000313" key="2">
    <source>
        <dbReference type="Proteomes" id="UP000034416"/>
    </source>
</evidence>
<dbReference type="AlphaFoldDB" id="A0A0F5MY12"/>
<name>A0A0F5MY12_9MYCO</name>